<dbReference type="Proteomes" id="UP001642484">
    <property type="component" value="Unassembled WGS sequence"/>
</dbReference>
<reference evidence="1 2" key="1">
    <citation type="submission" date="2024-02" db="EMBL/GenBank/DDBJ databases">
        <authorList>
            <person name="Chen Y."/>
            <person name="Shah S."/>
            <person name="Dougan E. K."/>
            <person name="Thang M."/>
            <person name="Chan C."/>
        </authorList>
    </citation>
    <scope>NUCLEOTIDE SEQUENCE [LARGE SCALE GENOMIC DNA]</scope>
</reference>
<keyword evidence="2" id="KW-1185">Reference proteome</keyword>
<dbReference type="InterPro" id="IPR044668">
    <property type="entry name" value="PuuD-like"/>
</dbReference>
<evidence type="ECO:0000313" key="1">
    <source>
        <dbReference type="EMBL" id="CAK8995752.1"/>
    </source>
</evidence>
<dbReference type="Gene3D" id="3.40.50.880">
    <property type="match status" value="1"/>
</dbReference>
<dbReference type="SUPFAM" id="SSF52317">
    <property type="entry name" value="Class I glutamine amidotransferase-like"/>
    <property type="match status" value="1"/>
</dbReference>
<dbReference type="EMBL" id="CAXAMN010001681">
    <property type="protein sequence ID" value="CAK8995752.1"/>
    <property type="molecule type" value="Genomic_DNA"/>
</dbReference>
<dbReference type="InterPro" id="IPR029062">
    <property type="entry name" value="Class_I_gatase-like"/>
</dbReference>
<gene>
    <name evidence="1" type="ORF">CCMP2556_LOCUS4162</name>
</gene>
<dbReference type="PANTHER" id="PTHR43235:SF1">
    <property type="entry name" value="GLUTAMINE AMIDOTRANSFERASE PB2B2.05-RELATED"/>
    <property type="match status" value="1"/>
</dbReference>
<dbReference type="PANTHER" id="PTHR43235">
    <property type="entry name" value="GLUTAMINE AMIDOTRANSFERASE PB2B2.05-RELATED"/>
    <property type="match status" value="1"/>
</dbReference>
<accession>A0ABP0I2G3</accession>
<dbReference type="Pfam" id="PF07722">
    <property type="entry name" value="Peptidase_C26"/>
    <property type="match status" value="1"/>
</dbReference>
<proteinExistence type="predicted"/>
<comment type="caution">
    <text evidence="1">The sequence shown here is derived from an EMBL/GenBank/DDBJ whole genome shotgun (WGS) entry which is preliminary data.</text>
</comment>
<evidence type="ECO:0000313" key="2">
    <source>
        <dbReference type="Proteomes" id="UP001642484"/>
    </source>
</evidence>
<dbReference type="InterPro" id="IPR011697">
    <property type="entry name" value="Peptidase_C26"/>
</dbReference>
<dbReference type="PROSITE" id="PS51273">
    <property type="entry name" value="GATASE_TYPE_1"/>
    <property type="match status" value="1"/>
</dbReference>
<sequence>MDGLLVVEGNDISDDVLRKYHCCVPQRLEGEAAEQFASDTEFDISKDELECALMRFALMSGCPILGLCRGSQMLNVLRGGTLYGDLAAETGTTIEHLQPNGPTYDSFRHPIHVHKQTPLAGWFEDSLEHGRDGGELLVNSYHHQGSRELGKGLREMACAPDGITEAFYDEKYDPENGHYVVGLQFHPERMLEDYPGCRRVYENFLRACCAFRQRSEQ</sequence>
<protein>
    <submittedName>
        <fullName evidence="1">Uncharacterized protein</fullName>
    </submittedName>
</protein>
<organism evidence="1 2">
    <name type="scientific">Durusdinium trenchii</name>
    <dbReference type="NCBI Taxonomy" id="1381693"/>
    <lineage>
        <taxon>Eukaryota</taxon>
        <taxon>Sar</taxon>
        <taxon>Alveolata</taxon>
        <taxon>Dinophyceae</taxon>
        <taxon>Suessiales</taxon>
        <taxon>Symbiodiniaceae</taxon>
        <taxon>Durusdinium</taxon>
    </lineage>
</organism>
<name>A0ABP0I2G3_9DINO</name>